<sequence length="94" mass="9897">MSERPSTADLVGQLNDALDTLASTEATLEARKADEDAARRATTDALNAHNSVQKKVDTLIAALRDTRHGDWSFTRNLPARLGGADAFGSSGADG</sequence>
<proteinExistence type="predicted"/>
<accession>A0A1U7D0Q4</accession>
<evidence type="ECO:0000313" key="2">
    <source>
        <dbReference type="Proteomes" id="UP000186559"/>
    </source>
</evidence>
<gene>
    <name evidence="1" type="ORF">Ga0080559_TMP933</name>
</gene>
<evidence type="ECO:0000313" key="1">
    <source>
        <dbReference type="EMBL" id="APX21729.1"/>
    </source>
</evidence>
<dbReference type="RefSeq" id="WP_076622314.1">
    <property type="nucleotide sequence ID" value="NZ_BMEW01000002.1"/>
</dbReference>
<dbReference type="Proteomes" id="UP000186559">
    <property type="component" value="Chromosome"/>
</dbReference>
<dbReference type="AlphaFoldDB" id="A0A1U7D0Q4"/>
<organism evidence="1 2">
    <name type="scientific">Salipiger profundus</name>
    <dbReference type="NCBI Taxonomy" id="1229727"/>
    <lineage>
        <taxon>Bacteria</taxon>
        <taxon>Pseudomonadati</taxon>
        <taxon>Pseudomonadota</taxon>
        <taxon>Alphaproteobacteria</taxon>
        <taxon>Rhodobacterales</taxon>
        <taxon>Roseobacteraceae</taxon>
        <taxon>Salipiger</taxon>
    </lineage>
</organism>
<keyword evidence="2" id="KW-1185">Reference proteome</keyword>
<dbReference type="STRING" id="1229727.Ga0080559_TMP933"/>
<name>A0A1U7D0Q4_9RHOB</name>
<dbReference type="EMBL" id="CP014796">
    <property type="protein sequence ID" value="APX21729.1"/>
    <property type="molecule type" value="Genomic_DNA"/>
</dbReference>
<protein>
    <submittedName>
        <fullName evidence="1">Uncharacterized protein</fullName>
    </submittedName>
</protein>
<dbReference type="KEGG" id="tpro:Ga0080559_TMP933"/>
<reference evidence="1 2" key="1">
    <citation type="submission" date="2016-03" db="EMBL/GenBank/DDBJ databases">
        <title>Deep-sea bacteria in the southern Pacific.</title>
        <authorList>
            <person name="Tang K."/>
        </authorList>
    </citation>
    <scope>NUCLEOTIDE SEQUENCE [LARGE SCALE GENOMIC DNA]</scope>
    <source>
        <strain evidence="1 2">JLT2016</strain>
    </source>
</reference>